<reference evidence="6 7" key="1">
    <citation type="submission" date="2021-01" db="EMBL/GenBank/DDBJ databases">
        <title>Brevundimonas vitis sp. nov., an bacterium isolated from grape (Vitis vinifera).</title>
        <authorList>
            <person name="Jiang L."/>
            <person name="Lee J."/>
        </authorList>
    </citation>
    <scope>NUCLEOTIDE SEQUENCE [LARGE SCALE GENOMIC DNA]</scope>
    <source>
        <strain evidence="6 7">GRTSA-9</strain>
    </source>
</reference>
<evidence type="ECO:0000256" key="2">
    <source>
        <dbReference type="ARBA" id="ARBA00022630"/>
    </source>
</evidence>
<accession>A0ABX7BJF9</accession>
<dbReference type="Pfam" id="PF03486">
    <property type="entry name" value="HI0933_like"/>
    <property type="match status" value="1"/>
</dbReference>
<sequence length="411" mass="42714">MDQTPHTVHVVGAGPAGLMAAEVLATAGIAVVVHDHMPSVGRKLLMAGRGGLNLTHSEPVEAFTGRYGAAAPVVAGWLEAFSAADLIAWAEGLGQPTFTGSSGRVFPRAMKASPLLRAWLGRLEGLGVQIRTRSRLIGMADGALTFRTPEGERTERPGGVVLAMGGASWPRLGSDGGWTAMLEAQGVALSPLRPANMGVDVTWSDILADRFAGQPLKPVALTHDEITVRGEAMVTRYGLEGGAVYALSAAVREAVAQEGSTTLVLDLRPDLTIEALAERLSRPRGKDSATNWLRKAAGLSPVAVGVLREIPGDLPTGPDKLARRIKAVRLKVTGVQGLDRAISSAGGVRLEAVDAGLMLNALPGVVVAGEMLDWEAPTGGYLLQADMASGVVAARTLAGWMASQTMVKTPG</sequence>
<dbReference type="RefSeq" id="WP_201102051.1">
    <property type="nucleotide sequence ID" value="NZ_CP067977.1"/>
</dbReference>
<feature type="domain" description="RsdA/BaiN/AoA(So)-like Rossmann fold-like" evidence="4">
    <location>
        <begin position="7"/>
        <end position="395"/>
    </location>
</feature>
<name>A0ABX7BJF9_9CAUL</name>
<dbReference type="InterPro" id="IPR023166">
    <property type="entry name" value="BaiN-like_dom_sf"/>
</dbReference>
<dbReference type="InterPro" id="IPR057661">
    <property type="entry name" value="RsdA/BaiN/AoA(So)_Rossmann"/>
</dbReference>
<dbReference type="Pfam" id="PF22780">
    <property type="entry name" value="HI0933_like_1st"/>
    <property type="match status" value="1"/>
</dbReference>
<evidence type="ECO:0000256" key="1">
    <source>
        <dbReference type="ARBA" id="ARBA00001974"/>
    </source>
</evidence>
<dbReference type="InterPro" id="IPR055178">
    <property type="entry name" value="RsdA/BaiN/AoA(So)-like_dom"/>
</dbReference>
<dbReference type="SUPFAM" id="SSF51905">
    <property type="entry name" value="FAD/NAD(P)-binding domain"/>
    <property type="match status" value="1"/>
</dbReference>
<dbReference type="InterPro" id="IPR004792">
    <property type="entry name" value="BaiN-like"/>
</dbReference>
<dbReference type="Gene3D" id="1.10.8.260">
    <property type="entry name" value="HI0933 insert domain-like"/>
    <property type="match status" value="1"/>
</dbReference>
<dbReference type="Gene3D" id="3.50.50.60">
    <property type="entry name" value="FAD/NAD(P)-binding domain"/>
    <property type="match status" value="1"/>
</dbReference>
<keyword evidence="2" id="KW-0285">Flavoprotein</keyword>
<dbReference type="NCBIfam" id="TIGR00275">
    <property type="entry name" value="aminoacetone oxidase family FAD-binding enzyme"/>
    <property type="match status" value="1"/>
</dbReference>
<dbReference type="Proteomes" id="UP000595448">
    <property type="component" value="Chromosome"/>
</dbReference>
<dbReference type="SUPFAM" id="SSF160996">
    <property type="entry name" value="HI0933 insert domain-like"/>
    <property type="match status" value="1"/>
</dbReference>
<dbReference type="PANTHER" id="PTHR42887">
    <property type="entry name" value="OS12G0638800 PROTEIN"/>
    <property type="match status" value="1"/>
</dbReference>
<evidence type="ECO:0000313" key="6">
    <source>
        <dbReference type="EMBL" id="QQQ17677.1"/>
    </source>
</evidence>
<keyword evidence="7" id="KW-1185">Reference proteome</keyword>
<dbReference type="Gene3D" id="2.40.30.10">
    <property type="entry name" value="Translation factors"/>
    <property type="match status" value="1"/>
</dbReference>
<evidence type="ECO:0000259" key="5">
    <source>
        <dbReference type="Pfam" id="PF22780"/>
    </source>
</evidence>
<evidence type="ECO:0000259" key="4">
    <source>
        <dbReference type="Pfam" id="PF03486"/>
    </source>
</evidence>
<evidence type="ECO:0000256" key="3">
    <source>
        <dbReference type="ARBA" id="ARBA00022827"/>
    </source>
</evidence>
<comment type="cofactor">
    <cofactor evidence="1">
        <name>FAD</name>
        <dbReference type="ChEBI" id="CHEBI:57692"/>
    </cofactor>
</comment>
<dbReference type="InterPro" id="IPR036188">
    <property type="entry name" value="FAD/NAD-bd_sf"/>
</dbReference>
<dbReference type="NCBIfam" id="TIGR03862">
    <property type="entry name" value="flavo_PP4765"/>
    <property type="match status" value="1"/>
</dbReference>
<gene>
    <name evidence="6" type="ORF">JIP62_10040</name>
</gene>
<evidence type="ECO:0000313" key="7">
    <source>
        <dbReference type="Proteomes" id="UP000595448"/>
    </source>
</evidence>
<dbReference type="EMBL" id="CP067977">
    <property type="protein sequence ID" value="QQQ17677.1"/>
    <property type="molecule type" value="Genomic_DNA"/>
</dbReference>
<dbReference type="PANTHER" id="PTHR42887:SF1">
    <property type="entry name" value="BLR3961 PROTEIN"/>
    <property type="match status" value="1"/>
</dbReference>
<protein>
    <submittedName>
        <fullName evidence="6">TIGR03862 family flavoprotein</fullName>
    </submittedName>
</protein>
<organism evidence="6 7">
    <name type="scientific">Brevundimonas vitisensis</name>
    <dbReference type="NCBI Taxonomy" id="2800818"/>
    <lineage>
        <taxon>Bacteria</taxon>
        <taxon>Pseudomonadati</taxon>
        <taxon>Pseudomonadota</taxon>
        <taxon>Alphaproteobacteria</taxon>
        <taxon>Caulobacterales</taxon>
        <taxon>Caulobacteraceae</taxon>
        <taxon>Brevundimonas</taxon>
    </lineage>
</organism>
<proteinExistence type="predicted"/>
<dbReference type="InterPro" id="IPR022460">
    <property type="entry name" value="Flavoprotein_PP4765"/>
</dbReference>
<feature type="domain" description="RsdA/BaiN/AoA(So)-like insert" evidence="5">
    <location>
        <begin position="193"/>
        <end position="343"/>
    </location>
</feature>
<keyword evidence="3" id="KW-0274">FAD</keyword>